<evidence type="ECO:0000256" key="2">
    <source>
        <dbReference type="SAM" id="Phobius"/>
    </source>
</evidence>
<reference evidence="4" key="2">
    <citation type="journal article" date="2019" name="Mol. Plant Microbe Interact.">
        <title>Genome sequence resources for four phytopathogenic fungi from the Colletotrichum orbiculare species complex.</title>
        <authorList>
            <person name="Gan P."/>
            <person name="Tsushima A."/>
            <person name="Narusaka M."/>
            <person name="Narusaka Y."/>
            <person name="Takano Y."/>
            <person name="Kubo Y."/>
            <person name="Shirasu K."/>
        </authorList>
    </citation>
    <scope>GENOME REANNOTATION</scope>
    <source>
        <strain evidence="4">104-T / ATCC 96160 / CBS 514.97 / LARS 414 / MAFF 240422</strain>
    </source>
</reference>
<reference evidence="4" key="1">
    <citation type="journal article" date="2013" name="New Phytol.">
        <title>Comparative genomic and transcriptomic analyses reveal the hemibiotrophic stage shift of Colletotrichum fungi.</title>
        <authorList>
            <person name="Gan P."/>
            <person name="Ikeda K."/>
            <person name="Irieda H."/>
            <person name="Narusaka M."/>
            <person name="O'Connell R.J."/>
            <person name="Narusaka Y."/>
            <person name="Takano Y."/>
            <person name="Kubo Y."/>
            <person name="Shirasu K."/>
        </authorList>
    </citation>
    <scope>NUCLEOTIDE SEQUENCE [LARGE SCALE GENOMIC DNA]</scope>
    <source>
        <strain evidence="4">104-T / ATCC 96160 / CBS 514.97 / LARS 414 / MAFF 240422</strain>
    </source>
</reference>
<dbReference type="eggNOG" id="ENOG502SSYK">
    <property type="taxonomic scope" value="Eukaryota"/>
</dbReference>
<sequence>MGSTMSVIKTLIVPAVISLILFLVSTYVLLPLWRKWRNRYSQYLPLDSISSSTISLRQRIQNGLARMMVPSVWNRYPHERVVIVSGLSDDEFDEELEDMAEETRRAMSEDTQRDTHDSTRRLSRDLEEGFRDDSDEDEERNVPGSW</sequence>
<evidence type="ECO:0000313" key="4">
    <source>
        <dbReference type="Proteomes" id="UP000014480"/>
    </source>
</evidence>
<keyword evidence="4" id="KW-1185">Reference proteome</keyword>
<gene>
    <name evidence="3" type="ORF">Cob_v009299</name>
</gene>
<feature type="transmembrane region" description="Helical" evidence="2">
    <location>
        <begin position="12"/>
        <end position="33"/>
    </location>
</feature>
<dbReference type="EMBL" id="AMCV02000027">
    <property type="protein sequence ID" value="TDZ17719.1"/>
    <property type="molecule type" value="Genomic_DNA"/>
</dbReference>
<feature type="compositionally biased region" description="Basic and acidic residues" evidence="1">
    <location>
        <begin position="101"/>
        <end position="132"/>
    </location>
</feature>
<protein>
    <submittedName>
        <fullName evidence="3">Uncharacterized protein</fullName>
    </submittedName>
</protein>
<dbReference type="AlphaFoldDB" id="N4VJS5"/>
<keyword evidence="2" id="KW-0812">Transmembrane</keyword>
<dbReference type="Proteomes" id="UP000014480">
    <property type="component" value="Unassembled WGS sequence"/>
</dbReference>
<comment type="caution">
    <text evidence="3">The sequence shown here is derived from an EMBL/GenBank/DDBJ whole genome shotgun (WGS) entry which is preliminary data.</text>
</comment>
<dbReference type="HOGENOM" id="CLU_092550_0_1_1"/>
<evidence type="ECO:0000313" key="3">
    <source>
        <dbReference type="EMBL" id="TDZ17719.1"/>
    </source>
</evidence>
<dbReference type="STRING" id="1213857.N4VJS5"/>
<keyword evidence="2" id="KW-0472">Membrane</keyword>
<dbReference type="OrthoDB" id="5427070at2759"/>
<evidence type="ECO:0000256" key="1">
    <source>
        <dbReference type="SAM" id="MobiDB-lite"/>
    </source>
</evidence>
<accession>N4VJS5</accession>
<name>N4VJS5_COLOR</name>
<organism evidence="3 4">
    <name type="scientific">Colletotrichum orbiculare (strain 104-T / ATCC 96160 / CBS 514.97 / LARS 414 / MAFF 240422)</name>
    <name type="common">Cucumber anthracnose fungus</name>
    <name type="synonym">Colletotrichum lagenarium</name>
    <dbReference type="NCBI Taxonomy" id="1213857"/>
    <lineage>
        <taxon>Eukaryota</taxon>
        <taxon>Fungi</taxon>
        <taxon>Dikarya</taxon>
        <taxon>Ascomycota</taxon>
        <taxon>Pezizomycotina</taxon>
        <taxon>Sordariomycetes</taxon>
        <taxon>Hypocreomycetidae</taxon>
        <taxon>Glomerellales</taxon>
        <taxon>Glomerellaceae</taxon>
        <taxon>Colletotrichum</taxon>
        <taxon>Colletotrichum orbiculare species complex</taxon>
    </lineage>
</organism>
<keyword evidence="2" id="KW-1133">Transmembrane helix</keyword>
<feature type="region of interest" description="Disordered" evidence="1">
    <location>
        <begin position="94"/>
        <end position="146"/>
    </location>
</feature>
<proteinExistence type="predicted"/>